<dbReference type="EnsemblPlants" id="AVESA.00010b.r2.4CG1286410.1">
    <property type="protein sequence ID" value="AVESA.00010b.r2.4CG1286410.1.CDS"/>
    <property type="gene ID" value="AVESA.00010b.r2.4CG1286410"/>
</dbReference>
<organism evidence="1 2">
    <name type="scientific">Avena sativa</name>
    <name type="common">Oat</name>
    <dbReference type="NCBI Taxonomy" id="4498"/>
    <lineage>
        <taxon>Eukaryota</taxon>
        <taxon>Viridiplantae</taxon>
        <taxon>Streptophyta</taxon>
        <taxon>Embryophyta</taxon>
        <taxon>Tracheophyta</taxon>
        <taxon>Spermatophyta</taxon>
        <taxon>Magnoliopsida</taxon>
        <taxon>Liliopsida</taxon>
        <taxon>Poales</taxon>
        <taxon>Poaceae</taxon>
        <taxon>BOP clade</taxon>
        <taxon>Pooideae</taxon>
        <taxon>Poodae</taxon>
        <taxon>Poeae</taxon>
        <taxon>Poeae Chloroplast Group 1 (Aveneae type)</taxon>
        <taxon>Aveninae</taxon>
        <taxon>Avena</taxon>
    </lineage>
</organism>
<sequence length="341" mass="38030">MHDRTLHAAACVVESSRSFRRWHYSSIFVFGDSFADVGNTPDKFGGPVSRAWYYPYGESFNGRTSGRATKSSGRFSDDKVQPDFLARIVGPDEAPTAYNQHGFHLYLNGITFATGGAGVFEVPTNATTISQQVDSFERLLKNGHIARSRLPYSVFLVAVSGNDYEPTTISNEMLAAKVTDEIVANVNRLRKLGAKKILVNNMHPLGCTPRRARYGNGDYTGCDQHGNIIASVHNTHLQQKLPNDDTVLVLDINTAFTNIINGTYDSNQFTNRLRPCCEATDPKGYCGRVDVAGFLEFNFKLDMDHVNSYFYWDEMNPTDAGWKAVMKQLEGTIKDFLSTQF</sequence>
<protein>
    <submittedName>
        <fullName evidence="1">Uncharacterized protein</fullName>
    </submittedName>
</protein>
<reference evidence="1" key="1">
    <citation type="submission" date="2021-05" db="EMBL/GenBank/DDBJ databases">
        <authorList>
            <person name="Scholz U."/>
            <person name="Mascher M."/>
            <person name="Fiebig A."/>
        </authorList>
    </citation>
    <scope>NUCLEOTIDE SEQUENCE [LARGE SCALE GENOMIC DNA]</scope>
</reference>
<keyword evidence="2" id="KW-1185">Reference proteome</keyword>
<reference evidence="1" key="2">
    <citation type="submission" date="2025-09" db="UniProtKB">
        <authorList>
            <consortium name="EnsemblPlants"/>
        </authorList>
    </citation>
    <scope>IDENTIFICATION</scope>
</reference>
<accession>A0ACD5WUM7</accession>
<evidence type="ECO:0000313" key="2">
    <source>
        <dbReference type="Proteomes" id="UP001732700"/>
    </source>
</evidence>
<name>A0ACD5WUM7_AVESA</name>
<dbReference type="Proteomes" id="UP001732700">
    <property type="component" value="Chromosome 4C"/>
</dbReference>
<proteinExistence type="predicted"/>
<evidence type="ECO:0000313" key="1">
    <source>
        <dbReference type="EnsemblPlants" id="AVESA.00010b.r2.4CG1286410.1.CDS"/>
    </source>
</evidence>